<feature type="region of interest" description="Disordered" evidence="5">
    <location>
        <begin position="145"/>
        <end position="188"/>
    </location>
</feature>
<reference evidence="8" key="1">
    <citation type="journal article" date="2014" name="Nature">
        <title>Elephant shark genome provides unique insights into gnathostome evolution.</title>
        <authorList>
            <consortium name="International Elephant Shark Genome Sequencing Consortium"/>
            <person name="Venkatesh B."/>
            <person name="Lee A.P."/>
            <person name="Ravi V."/>
            <person name="Maurya A.K."/>
            <person name="Lian M.M."/>
            <person name="Swann J.B."/>
            <person name="Ohta Y."/>
            <person name="Flajnik M.F."/>
            <person name="Sutoh Y."/>
            <person name="Kasahara M."/>
            <person name="Hoon S."/>
            <person name="Gangu V."/>
            <person name="Roy S.W."/>
            <person name="Irimia M."/>
            <person name="Korzh V."/>
            <person name="Kondrychyn I."/>
            <person name="Lim Z.W."/>
            <person name="Tay B.H."/>
            <person name="Tohari S."/>
            <person name="Kong K.W."/>
            <person name="Ho S."/>
            <person name="Lorente-Galdos B."/>
            <person name="Quilez J."/>
            <person name="Marques-Bonet T."/>
            <person name="Raney B.J."/>
            <person name="Ingham P.W."/>
            <person name="Tay A."/>
            <person name="Hillier L.W."/>
            <person name="Minx P."/>
            <person name="Boehm T."/>
            <person name="Wilson R.K."/>
            <person name="Brenner S."/>
            <person name="Warren W.C."/>
        </authorList>
    </citation>
    <scope>NUCLEOTIDE SEQUENCE</scope>
    <source>
        <tissue evidence="8">Brain</tissue>
    </source>
</reference>
<feature type="non-terminal residue" evidence="8">
    <location>
        <position position="1"/>
    </location>
</feature>
<proteinExistence type="evidence at transcript level"/>
<feature type="compositionally biased region" description="Polar residues" evidence="5">
    <location>
        <begin position="152"/>
        <end position="188"/>
    </location>
</feature>
<dbReference type="InterPro" id="IPR026910">
    <property type="entry name" value="Shisa"/>
</dbReference>
<name>V9L4Q6_CALMI</name>
<evidence type="ECO:0000256" key="5">
    <source>
        <dbReference type="SAM" id="MobiDB-lite"/>
    </source>
</evidence>
<keyword evidence="2 6" id="KW-0812">Transmembrane</keyword>
<dbReference type="GO" id="GO:0045211">
    <property type="term" value="C:postsynaptic membrane"/>
    <property type="evidence" value="ECO:0007669"/>
    <property type="project" value="TreeGrafter"/>
</dbReference>
<dbReference type="AlphaFoldDB" id="V9L4Q6"/>
<evidence type="ECO:0000256" key="2">
    <source>
        <dbReference type="ARBA" id="ARBA00022692"/>
    </source>
</evidence>
<keyword evidence="4 6" id="KW-0472">Membrane</keyword>
<dbReference type="PANTHER" id="PTHR31774">
    <property type="entry name" value="PROTEIN SHISA-9-RELATED"/>
    <property type="match status" value="1"/>
</dbReference>
<dbReference type="PANTHER" id="PTHR31774:SF14">
    <property type="entry name" value="PROTEIN SHISA-8"/>
    <property type="match status" value="1"/>
</dbReference>
<sequence length="342" mass="38199">EDDSNTDKCRGYYDVMGQWDPPFNCNAGTYLHCCGTCGYRFCCEFFHDRLDQSTCTNYDTPNWANTGKPPVKVEEPRDDPDEDRTNMIVYIICGVVAIMVLVGIFTKLGLEKSQGPQTEMNMSRALTDLLKQQGHGNMDYIERDGVPGSVQVPINDSLSRSSRSGTEQPHLNNAGVTSPLVSQMGLTHPHNNINHRMASAPHQGQEYNKYATLKAVAETATDDFFAKRYPVMDLPPPPGTSLYHSVSQHRKEGPPVLKDPRGFIPTAAPLAQKTKVAKSNTQPLANSSYKGWDSTQPIGRRHMFANKRQYSIEHLPEIFSPALPYRQPQRHLSTNSKTEVTV</sequence>
<evidence type="ECO:0000256" key="4">
    <source>
        <dbReference type="ARBA" id="ARBA00023136"/>
    </source>
</evidence>
<feature type="transmembrane region" description="Helical" evidence="6">
    <location>
        <begin position="87"/>
        <end position="110"/>
    </location>
</feature>
<keyword evidence="3 6" id="KW-1133">Transmembrane helix</keyword>
<dbReference type="InterPro" id="IPR053891">
    <property type="entry name" value="Shisa_N"/>
</dbReference>
<dbReference type="GO" id="GO:0032281">
    <property type="term" value="C:AMPA glutamate receptor complex"/>
    <property type="evidence" value="ECO:0007669"/>
    <property type="project" value="TreeGrafter"/>
</dbReference>
<organism evidence="8">
    <name type="scientific">Callorhinchus milii</name>
    <name type="common">Ghost shark</name>
    <dbReference type="NCBI Taxonomy" id="7868"/>
    <lineage>
        <taxon>Eukaryota</taxon>
        <taxon>Metazoa</taxon>
        <taxon>Chordata</taxon>
        <taxon>Craniata</taxon>
        <taxon>Vertebrata</taxon>
        <taxon>Chondrichthyes</taxon>
        <taxon>Holocephali</taxon>
        <taxon>Chimaeriformes</taxon>
        <taxon>Callorhinchidae</taxon>
        <taxon>Callorhinchus</taxon>
    </lineage>
</organism>
<accession>V9L4Q6</accession>
<evidence type="ECO:0000256" key="3">
    <source>
        <dbReference type="ARBA" id="ARBA00022989"/>
    </source>
</evidence>
<feature type="domain" description="Shisa N-terminal" evidence="7">
    <location>
        <begin position="7"/>
        <end position="57"/>
    </location>
</feature>
<dbReference type="EMBL" id="JW873591">
    <property type="protein sequence ID" value="AFP06108.1"/>
    <property type="molecule type" value="mRNA"/>
</dbReference>
<comment type="subcellular location">
    <subcellularLocation>
        <location evidence="1">Membrane</location>
    </subcellularLocation>
</comment>
<evidence type="ECO:0000256" key="1">
    <source>
        <dbReference type="ARBA" id="ARBA00004370"/>
    </source>
</evidence>
<evidence type="ECO:0000313" key="8">
    <source>
        <dbReference type="EMBL" id="AFP06108.1"/>
    </source>
</evidence>
<evidence type="ECO:0000256" key="6">
    <source>
        <dbReference type="SAM" id="Phobius"/>
    </source>
</evidence>
<dbReference type="GO" id="GO:0014069">
    <property type="term" value="C:postsynaptic density"/>
    <property type="evidence" value="ECO:0007669"/>
    <property type="project" value="TreeGrafter"/>
</dbReference>
<dbReference type="Pfam" id="PF13908">
    <property type="entry name" value="Shisa_N"/>
    <property type="match status" value="1"/>
</dbReference>
<evidence type="ECO:0000259" key="7">
    <source>
        <dbReference type="Pfam" id="PF13908"/>
    </source>
</evidence>
<dbReference type="GO" id="GO:0048172">
    <property type="term" value="P:regulation of short-term neuronal synaptic plasticity"/>
    <property type="evidence" value="ECO:0007669"/>
    <property type="project" value="TreeGrafter"/>
</dbReference>
<dbReference type="GO" id="GO:0032591">
    <property type="term" value="C:dendritic spine membrane"/>
    <property type="evidence" value="ECO:0007669"/>
    <property type="project" value="TreeGrafter"/>
</dbReference>
<protein>
    <submittedName>
        <fullName evidence="8">Protein shisa-9-like protein</fullName>
    </submittedName>
</protein>